<evidence type="ECO:0000313" key="4">
    <source>
        <dbReference type="EMBL" id="SCY13046.1"/>
    </source>
</evidence>
<keyword evidence="2" id="KW-0732">Signal</keyword>
<evidence type="ECO:0000256" key="1">
    <source>
        <dbReference type="SAM" id="Phobius"/>
    </source>
</evidence>
<dbReference type="Proteomes" id="UP000183104">
    <property type="component" value="Unassembled WGS sequence"/>
</dbReference>
<feature type="transmembrane region" description="Helical" evidence="1">
    <location>
        <begin position="98"/>
        <end position="119"/>
    </location>
</feature>
<feature type="domain" description="VanZ-like" evidence="3">
    <location>
        <begin position="12"/>
        <end position="119"/>
    </location>
</feature>
<organism evidence="4 5">
    <name type="scientific">Thiohalorhabdus denitrificans</name>
    <dbReference type="NCBI Taxonomy" id="381306"/>
    <lineage>
        <taxon>Bacteria</taxon>
        <taxon>Pseudomonadati</taxon>
        <taxon>Pseudomonadota</taxon>
        <taxon>Gammaproteobacteria</taxon>
        <taxon>Thiohalorhabdales</taxon>
        <taxon>Thiohalorhabdaceae</taxon>
        <taxon>Thiohalorhabdus</taxon>
    </lineage>
</organism>
<feature type="chain" id="PRO_5010157912" evidence="2">
    <location>
        <begin position="25"/>
        <end position="128"/>
    </location>
</feature>
<evidence type="ECO:0000256" key="2">
    <source>
        <dbReference type="SAM" id="SignalP"/>
    </source>
</evidence>
<gene>
    <name evidence="4" type="ORF">SAMN05661077_1293</name>
</gene>
<keyword evidence="1" id="KW-1133">Transmembrane helix</keyword>
<reference evidence="5" key="1">
    <citation type="submission" date="2016-10" db="EMBL/GenBank/DDBJ databases">
        <authorList>
            <person name="Varghese N."/>
        </authorList>
    </citation>
    <scope>NUCLEOTIDE SEQUENCE [LARGE SCALE GENOMIC DNA]</scope>
    <source>
        <strain evidence="5">HL 19</strain>
    </source>
</reference>
<evidence type="ECO:0000259" key="3">
    <source>
        <dbReference type="Pfam" id="PF04892"/>
    </source>
</evidence>
<feature type="signal peptide" evidence="2">
    <location>
        <begin position="1"/>
        <end position="24"/>
    </location>
</feature>
<dbReference type="Pfam" id="PF04892">
    <property type="entry name" value="VanZ"/>
    <property type="match status" value="1"/>
</dbReference>
<evidence type="ECO:0000313" key="5">
    <source>
        <dbReference type="Proteomes" id="UP000183104"/>
    </source>
</evidence>
<feature type="transmembrane region" description="Helical" evidence="1">
    <location>
        <begin position="42"/>
        <end position="59"/>
    </location>
</feature>
<keyword evidence="5" id="KW-1185">Reference proteome</keyword>
<sequence length="128" mass="13890">MRAVLWPFLYMALLFVLSSIPGTAAPEDGAVLHAFTWVPATLQNLLHLPAYGLLAWLWLRPLAGLPLGPKGIAGAAWVLTMAYALFDEWHQSWVPGRYPSATDIAVDGLGALAAVGIFLTRRRPSVRA</sequence>
<proteinExistence type="predicted"/>
<accession>A0A1G5DEG1</accession>
<protein>
    <submittedName>
        <fullName evidence="4">VanZ like family protein</fullName>
    </submittedName>
</protein>
<dbReference type="InterPro" id="IPR006976">
    <property type="entry name" value="VanZ-like"/>
</dbReference>
<feature type="transmembrane region" description="Helical" evidence="1">
    <location>
        <begin position="71"/>
        <end position="86"/>
    </location>
</feature>
<dbReference type="RefSeq" id="WP_054966021.1">
    <property type="nucleotide sequence ID" value="NZ_FMUN01000003.1"/>
</dbReference>
<keyword evidence="1" id="KW-0812">Transmembrane</keyword>
<keyword evidence="1" id="KW-0472">Membrane</keyword>
<dbReference type="AlphaFoldDB" id="A0A1G5DEG1"/>
<name>A0A1G5DEG1_9GAMM</name>
<dbReference type="EMBL" id="FMUN01000003">
    <property type="protein sequence ID" value="SCY13046.1"/>
    <property type="molecule type" value="Genomic_DNA"/>
</dbReference>
<dbReference type="NCBIfam" id="NF037970">
    <property type="entry name" value="vanZ_1"/>
    <property type="match status" value="1"/>
</dbReference>
<dbReference type="OrthoDB" id="8564037at2"/>